<evidence type="ECO:0000256" key="1">
    <source>
        <dbReference type="ARBA" id="ARBA00006865"/>
    </source>
</evidence>
<protein>
    <submittedName>
        <fullName evidence="5">Family 16 glycosylhydrolase</fullName>
    </submittedName>
</protein>
<comment type="caution">
    <text evidence="5">The sequence shown here is derived from an EMBL/GenBank/DDBJ whole genome shotgun (WGS) entry which is preliminary data.</text>
</comment>
<dbReference type="PROSITE" id="PS51762">
    <property type="entry name" value="GH16_2"/>
    <property type="match status" value="1"/>
</dbReference>
<dbReference type="SUPFAM" id="SSF49899">
    <property type="entry name" value="Concanavalin A-like lectins/glucanases"/>
    <property type="match status" value="1"/>
</dbReference>
<gene>
    <name evidence="5" type="ORF">CWS31_006560</name>
</gene>
<dbReference type="InterPro" id="IPR003343">
    <property type="entry name" value="Big_2"/>
</dbReference>
<evidence type="ECO:0000259" key="4">
    <source>
        <dbReference type="PROSITE" id="PS51762"/>
    </source>
</evidence>
<reference evidence="5 6" key="1">
    <citation type="submission" date="2019-08" db="EMBL/GenBank/DDBJ databases">
        <title>Microbe sample from Colwellia echini.</title>
        <authorList>
            <person name="Christiansen L."/>
            <person name="Pathiraja D."/>
            <person name="Schultz-Johansen M."/>
            <person name="Choi I.-G."/>
            <person name="Stougaard P."/>
        </authorList>
    </citation>
    <scope>NUCLEOTIDE SEQUENCE [LARGE SCALE GENOMIC DNA]</scope>
    <source>
        <strain evidence="5 6">A3</strain>
    </source>
</reference>
<dbReference type="Pfam" id="PF02368">
    <property type="entry name" value="Big_2"/>
    <property type="match status" value="2"/>
</dbReference>
<feature type="signal peptide" evidence="3">
    <location>
        <begin position="1"/>
        <end position="21"/>
    </location>
</feature>
<proteinExistence type="inferred from homology"/>
<evidence type="ECO:0000313" key="6">
    <source>
        <dbReference type="Proteomes" id="UP000815846"/>
    </source>
</evidence>
<organism evidence="5 6">
    <name type="scientific">Colwellia echini</name>
    <dbReference type="NCBI Taxonomy" id="1982103"/>
    <lineage>
        <taxon>Bacteria</taxon>
        <taxon>Pseudomonadati</taxon>
        <taxon>Pseudomonadota</taxon>
        <taxon>Gammaproteobacteria</taxon>
        <taxon>Alteromonadales</taxon>
        <taxon>Colwelliaceae</taxon>
        <taxon>Colwellia</taxon>
    </lineage>
</organism>
<name>A0ABY3MYJ9_9GAMM</name>
<dbReference type="InterPro" id="IPR008979">
    <property type="entry name" value="Galactose-bd-like_sf"/>
</dbReference>
<dbReference type="Gene3D" id="2.60.40.1080">
    <property type="match status" value="2"/>
</dbReference>
<comment type="similarity">
    <text evidence="1">Belongs to the glycosyl hydrolase 16 family.</text>
</comment>
<keyword evidence="2" id="KW-0378">Hydrolase</keyword>
<dbReference type="InterPro" id="IPR008964">
    <property type="entry name" value="Invasin/intimin_cell_adhesion"/>
</dbReference>
<dbReference type="InterPro" id="IPR000757">
    <property type="entry name" value="Beta-glucanase-like"/>
</dbReference>
<dbReference type="Gene3D" id="2.60.120.200">
    <property type="match status" value="1"/>
</dbReference>
<keyword evidence="3" id="KW-0732">Signal</keyword>
<dbReference type="Pfam" id="PF00722">
    <property type="entry name" value="Glyco_hydro_16"/>
    <property type="match status" value="1"/>
</dbReference>
<dbReference type="EMBL" id="PJAI02000005">
    <property type="protein sequence ID" value="TYK66254.1"/>
    <property type="molecule type" value="Genomic_DNA"/>
</dbReference>
<dbReference type="RefSeq" id="WP_148747711.1">
    <property type="nucleotide sequence ID" value="NZ_PJAI02000005.1"/>
</dbReference>
<sequence length="776" mass="84138">MNKLKMLFPLAISFLSINNAAAVDIPPPLSDPNNNGDWVINPNVSDEFNADSFDRNVWFNQGENGQWNGQWRGRAPSEYNPDNIRVENGYVYLTARWDPNYNFSNGNGGGNSQSGISYGEVAPVTTAALLGKNTFQYGYMEMRSMAANGPISSSYWTTGRGGETDAFESYGWNPNNRWSSKRFHTSFHDWRVPGSSTYGTRIWDNAHILDFNVADGFHTYGFEWDPNYVAIYIDGALINCVTRAEMGNAWVATAPHRAWIDMEIFDWEVRAEDLRSEHFNGINGIDFVIDYARVYQRSSSNSGGTCQNRTNLLTNSGFENGMNGWSGAATSITSAKHTGNRSASLATGTSVEQVVQVKPNTTYMLSAVANSVNTNERDRWYNAYLGVRGHGSPQADVRYFFPRWQEKSLQFTTAANTTEVTVFFTNQPQGGLTYVDEIQLIEVNVDSTGDIAVTGVDVTPAIVTISEDSTTQLSAAVSPSNASNKNITWSSNNTSTARVNDSGLVTAVNAGTSNIVATTEDGSFTDTTRITVTSTPDTPSDDLVANKGFESGSLTNWSASYGNSSVVNNNLRSGSYAGYLNGNGAIVQDITVQANTTYTLSAWVKVGANGQSAYFGVKNYGGAETSRRVTSTGYTLQTVTFTTGSSNNTARIYLWNGDAGQRAYVDDVTIAAEGGTSNPTPNPDTGLNCSANWVPVSGIELNNSTISMQVGQQLSLDYSIYPSCATQQKITVNSTNWSVVAPNNNGTITARRTGTVTVTITSKSGDYTDTVTVNVR</sequence>
<dbReference type="SMART" id="SM00635">
    <property type="entry name" value="BID_2"/>
    <property type="match status" value="2"/>
</dbReference>
<dbReference type="Pfam" id="PF02018">
    <property type="entry name" value="CBM_4_9"/>
    <property type="match status" value="2"/>
</dbReference>
<accession>A0ABY3MYJ9</accession>
<evidence type="ECO:0000256" key="2">
    <source>
        <dbReference type="ARBA" id="ARBA00022801"/>
    </source>
</evidence>
<dbReference type="Gene3D" id="2.60.120.260">
    <property type="entry name" value="Galactose-binding domain-like"/>
    <property type="match status" value="2"/>
</dbReference>
<evidence type="ECO:0000313" key="5">
    <source>
        <dbReference type="EMBL" id="TYK66254.1"/>
    </source>
</evidence>
<dbReference type="SUPFAM" id="SSF49785">
    <property type="entry name" value="Galactose-binding domain-like"/>
    <property type="match status" value="2"/>
</dbReference>
<dbReference type="SUPFAM" id="SSF49373">
    <property type="entry name" value="Invasin/intimin cell-adhesion fragments"/>
    <property type="match status" value="2"/>
</dbReference>
<keyword evidence="6" id="KW-1185">Reference proteome</keyword>
<dbReference type="InterPro" id="IPR003305">
    <property type="entry name" value="CenC_carb-bd"/>
</dbReference>
<dbReference type="InterPro" id="IPR013320">
    <property type="entry name" value="ConA-like_dom_sf"/>
</dbReference>
<feature type="domain" description="GH16" evidence="4">
    <location>
        <begin position="36"/>
        <end position="300"/>
    </location>
</feature>
<evidence type="ECO:0000256" key="3">
    <source>
        <dbReference type="SAM" id="SignalP"/>
    </source>
</evidence>
<dbReference type="Proteomes" id="UP000815846">
    <property type="component" value="Unassembled WGS sequence"/>
</dbReference>
<feature type="chain" id="PRO_5045660721" evidence="3">
    <location>
        <begin position="22"/>
        <end position="776"/>
    </location>
</feature>